<dbReference type="Pfam" id="PF02187">
    <property type="entry name" value="GAS2"/>
    <property type="match status" value="1"/>
</dbReference>
<dbReference type="Gene3D" id="3.30.920.20">
    <property type="entry name" value="Gas2-like domain"/>
    <property type="match status" value="1"/>
</dbReference>
<dbReference type="GO" id="GO:0008017">
    <property type="term" value="F:microtubule binding"/>
    <property type="evidence" value="ECO:0007669"/>
    <property type="project" value="InterPro"/>
</dbReference>
<dbReference type="PROSITE" id="PS51460">
    <property type="entry name" value="GAR"/>
    <property type="match status" value="1"/>
</dbReference>
<feature type="compositionally biased region" description="Polar residues" evidence="4">
    <location>
        <begin position="347"/>
        <end position="378"/>
    </location>
</feature>
<evidence type="ECO:0000256" key="4">
    <source>
        <dbReference type="SAM" id="MobiDB-lite"/>
    </source>
</evidence>
<feature type="compositionally biased region" description="Basic and acidic residues" evidence="4">
    <location>
        <begin position="328"/>
        <end position="340"/>
    </location>
</feature>
<name>A0AA85JBU1_TRIRE</name>
<dbReference type="InterPro" id="IPR003108">
    <property type="entry name" value="GAR_dom"/>
</dbReference>
<evidence type="ECO:0000256" key="3">
    <source>
        <dbReference type="ARBA" id="ARBA00023212"/>
    </source>
</evidence>
<keyword evidence="3" id="KW-0206">Cytoskeleton</keyword>
<dbReference type="SUPFAM" id="SSF143575">
    <property type="entry name" value="GAS2 domain-like"/>
    <property type="match status" value="1"/>
</dbReference>
<organism evidence="6 7">
    <name type="scientific">Trichobilharzia regenti</name>
    <name type="common">Nasal bird schistosome</name>
    <dbReference type="NCBI Taxonomy" id="157069"/>
    <lineage>
        <taxon>Eukaryota</taxon>
        <taxon>Metazoa</taxon>
        <taxon>Spiralia</taxon>
        <taxon>Lophotrochozoa</taxon>
        <taxon>Platyhelminthes</taxon>
        <taxon>Trematoda</taxon>
        <taxon>Digenea</taxon>
        <taxon>Strigeidida</taxon>
        <taxon>Schistosomatoidea</taxon>
        <taxon>Schistosomatidae</taxon>
        <taxon>Trichobilharzia</taxon>
    </lineage>
</organism>
<keyword evidence="6" id="KW-1185">Reference proteome</keyword>
<evidence type="ECO:0000313" key="7">
    <source>
        <dbReference type="WBParaSite" id="TREG1_15930.1"/>
    </source>
</evidence>
<feature type="compositionally biased region" description="Low complexity" evidence="4">
    <location>
        <begin position="258"/>
        <end position="280"/>
    </location>
</feature>
<comment type="subcellular location">
    <subcellularLocation>
        <location evidence="1">Cytoplasm</location>
        <location evidence="1">Cytoskeleton</location>
    </subcellularLocation>
</comment>
<dbReference type="PANTHER" id="PTHR46756:SF18">
    <property type="entry name" value="GAS2-LIKE PROTEIN PICKLED EGGS"/>
    <property type="match status" value="1"/>
</dbReference>
<dbReference type="GO" id="GO:0005884">
    <property type="term" value="C:actin filament"/>
    <property type="evidence" value="ECO:0007669"/>
    <property type="project" value="TreeGrafter"/>
</dbReference>
<feature type="compositionally biased region" description="Polar residues" evidence="4">
    <location>
        <begin position="409"/>
        <end position="426"/>
    </location>
</feature>
<dbReference type="WBParaSite" id="TREG1_15930.1">
    <property type="protein sequence ID" value="TREG1_15930.1"/>
    <property type="gene ID" value="TREG1_15930"/>
</dbReference>
<dbReference type="Proteomes" id="UP000050795">
    <property type="component" value="Unassembled WGS sequence"/>
</dbReference>
<feature type="domain" description="GAR" evidence="5">
    <location>
        <begin position="138"/>
        <end position="208"/>
    </location>
</feature>
<dbReference type="AlphaFoldDB" id="A0AA85JBU1"/>
<evidence type="ECO:0000313" key="6">
    <source>
        <dbReference type="Proteomes" id="UP000050795"/>
    </source>
</evidence>
<reference evidence="6" key="1">
    <citation type="submission" date="2022-06" db="EMBL/GenBank/DDBJ databases">
        <authorList>
            <person name="Berger JAMES D."/>
            <person name="Berger JAMES D."/>
        </authorList>
    </citation>
    <scope>NUCLEOTIDE SEQUENCE [LARGE SCALE GENOMIC DNA]</scope>
</reference>
<accession>A0AA85JBU1</accession>
<proteinExistence type="predicted"/>
<evidence type="ECO:0000256" key="2">
    <source>
        <dbReference type="ARBA" id="ARBA00022490"/>
    </source>
</evidence>
<feature type="compositionally biased region" description="Basic and acidic residues" evidence="4">
    <location>
        <begin position="397"/>
        <end position="408"/>
    </location>
</feature>
<feature type="compositionally biased region" description="Polar residues" evidence="4">
    <location>
        <begin position="281"/>
        <end position="304"/>
    </location>
</feature>
<evidence type="ECO:0000259" key="5">
    <source>
        <dbReference type="PROSITE" id="PS51460"/>
    </source>
</evidence>
<dbReference type="GO" id="GO:0008093">
    <property type="term" value="F:cytoskeletal anchor activity"/>
    <property type="evidence" value="ECO:0007669"/>
    <property type="project" value="TreeGrafter"/>
</dbReference>
<dbReference type="GO" id="GO:0051764">
    <property type="term" value="P:actin crosslink formation"/>
    <property type="evidence" value="ECO:0007669"/>
    <property type="project" value="TreeGrafter"/>
</dbReference>
<feature type="region of interest" description="Disordered" evidence="4">
    <location>
        <begin position="251"/>
        <end position="426"/>
    </location>
</feature>
<dbReference type="SMART" id="SM00243">
    <property type="entry name" value="GAS2"/>
    <property type="match status" value="1"/>
</dbReference>
<protein>
    <recommendedName>
        <fullName evidence="5">GAR domain-containing protein</fullName>
    </recommendedName>
</protein>
<reference evidence="7" key="2">
    <citation type="submission" date="2023-11" db="UniProtKB">
        <authorList>
            <consortium name="WormBaseParasite"/>
        </authorList>
    </citation>
    <scope>IDENTIFICATION</scope>
</reference>
<keyword evidence="2" id="KW-0963">Cytoplasm</keyword>
<evidence type="ECO:0000256" key="1">
    <source>
        <dbReference type="ARBA" id="ARBA00004245"/>
    </source>
</evidence>
<dbReference type="InterPro" id="IPR036534">
    <property type="entry name" value="GAR_dom_sf"/>
</dbReference>
<dbReference type="GO" id="GO:0051015">
    <property type="term" value="F:actin filament binding"/>
    <property type="evidence" value="ECO:0007669"/>
    <property type="project" value="TreeGrafter"/>
</dbReference>
<sequence length="426" mass="47807">MTDSPFCNIANRKRRQTLLINDLGLQIPIVEITPLKITKKVDESSSFMNSATVCYNDVKTEIDPPEKSVIYVNLVDSKIPDACLKSLQVESAKLVKQEVQQQVCIQDTSTILNVSLMDYLVYSERCAEDLSIDMSSIADECIIDIQVNKKLAQCTCCNRLHMQRLEEGRYRLGTRIYYLRRFRNHVMVRVGGGWLTLDEFLQRHDPCRRGITPCCTETSAVPHIKSCLEVTKPIRRYSDFDTSSIPRVNSVSNLMRQSSNRSSNGSVESPRSESSTVSSTLDNGILNNENLPPLSSTMVNGTKSKQVKAIVTPRPIIPKAPTLRTASRTRESSRSRDDSTTKLPRTATVSNFRALSTKRTNPTQVLRDSRAASHSRNPSARRDGSSSRVPDVTTTSRSRDSSAKREKCTPNNSRSQSISNRTPWRN</sequence>
<dbReference type="PANTHER" id="PTHR46756">
    <property type="entry name" value="TRANSGELIN"/>
    <property type="match status" value="1"/>
</dbReference>